<reference evidence="2" key="1">
    <citation type="submission" date="2020-05" db="EMBL/GenBank/DDBJ databases">
        <authorList>
            <person name="Chiriac C."/>
            <person name="Salcher M."/>
            <person name="Ghai R."/>
            <person name="Kavagutti S V."/>
        </authorList>
    </citation>
    <scope>NUCLEOTIDE SEQUENCE</scope>
</reference>
<dbReference type="EMBL" id="CAFAAI010000087">
    <property type="protein sequence ID" value="CAB4794053.1"/>
    <property type="molecule type" value="Genomic_DNA"/>
</dbReference>
<dbReference type="PROSITE" id="PS51379">
    <property type="entry name" value="4FE4S_FER_2"/>
    <property type="match status" value="2"/>
</dbReference>
<dbReference type="Gene3D" id="3.30.70.20">
    <property type="match status" value="1"/>
</dbReference>
<evidence type="ECO:0000259" key="1">
    <source>
        <dbReference type="PROSITE" id="PS51379"/>
    </source>
</evidence>
<evidence type="ECO:0000313" key="2">
    <source>
        <dbReference type="EMBL" id="CAB4702626.1"/>
    </source>
</evidence>
<protein>
    <submittedName>
        <fullName evidence="2">Unannotated protein</fullName>
    </submittedName>
</protein>
<feature type="domain" description="4Fe-4S ferredoxin-type" evidence="1">
    <location>
        <begin position="52"/>
        <end position="81"/>
    </location>
</feature>
<sequence length="103" mass="11767">MGATRTERIEHHTRNPKWKNAPVRIEMLECINCDACLRHCPDQFGAIFNHGADVVIVPELCSGCDKCLPACPVNCIYPFPEWEQAGSPQEWWELPLSKEDPYI</sequence>
<proteinExistence type="predicted"/>
<dbReference type="InterPro" id="IPR017896">
    <property type="entry name" value="4Fe4S_Fe-S-bd"/>
</dbReference>
<feature type="domain" description="4Fe-4S ferredoxin-type" evidence="1">
    <location>
        <begin position="21"/>
        <end position="50"/>
    </location>
</feature>
<dbReference type="InterPro" id="IPR017900">
    <property type="entry name" value="4Fe4S_Fe_S_CS"/>
</dbReference>
<dbReference type="SUPFAM" id="SSF54862">
    <property type="entry name" value="4Fe-4S ferredoxins"/>
    <property type="match status" value="1"/>
</dbReference>
<accession>A0A6J6PVP4</accession>
<dbReference type="Pfam" id="PF14697">
    <property type="entry name" value="Fer4_21"/>
    <property type="match status" value="1"/>
</dbReference>
<gene>
    <name evidence="2" type="ORF">UFOPK2366_01339</name>
    <name evidence="3" type="ORF">UFOPK2992_00628</name>
</gene>
<dbReference type="PROSITE" id="PS00198">
    <property type="entry name" value="4FE4S_FER_1"/>
    <property type="match status" value="1"/>
</dbReference>
<organism evidence="2">
    <name type="scientific">freshwater metagenome</name>
    <dbReference type="NCBI Taxonomy" id="449393"/>
    <lineage>
        <taxon>unclassified sequences</taxon>
        <taxon>metagenomes</taxon>
        <taxon>ecological metagenomes</taxon>
    </lineage>
</organism>
<name>A0A6J6PVP4_9ZZZZ</name>
<dbReference type="EMBL" id="CAEZXM010000263">
    <property type="protein sequence ID" value="CAB4702626.1"/>
    <property type="molecule type" value="Genomic_DNA"/>
</dbReference>
<dbReference type="AlphaFoldDB" id="A0A6J6PVP4"/>
<evidence type="ECO:0000313" key="3">
    <source>
        <dbReference type="EMBL" id="CAB4794053.1"/>
    </source>
</evidence>